<feature type="compositionally biased region" description="Polar residues" evidence="6">
    <location>
        <begin position="114"/>
        <end position="123"/>
    </location>
</feature>
<dbReference type="SUPFAM" id="SSF47113">
    <property type="entry name" value="Histone-fold"/>
    <property type="match status" value="1"/>
</dbReference>
<evidence type="ECO:0000256" key="6">
    <source>
        <dbReference type="SAM" id="MobiDB-lite"/>
    </source>
</evidence>
<keyword evidence="5" id="KW-0175">Coiled coil</keyword>
<feature type="compositionally biased region" description="Basic and acidic residues" evidence="6">
    <location>
        <begin position="124"/>
        <end position="137"/>
    </location>
</feature>
<dbReference type="EMBL" id="ML977315">
    <property type="protein sequence ID" value="KAF2119270.1"/>
    <property type="molecule type" value="Genomic_DNA"/>
</dbReference>
<dbReference type="GO" id="GO:0003677">
    <property type="term" value="F:DNA binding"/>
    <property type="evidence" value="ECO:0007669"/>
    <property type="project" value="InterPro"/>
</dbReference>
<keyword evidence="3" id="KW-0158">Chromosome</keyword>
<dbReference type="InterPro" id="IPR007125">
    <property type="entry name" value="H2A/H2B/H3"/>
</dbReference>
<keyword evidence="4" id="KW-0544">Nucleosome core</keyword>
<gene>
    <name evidence="8" type="ORF">BDV96DRAFT_596014</name>
</gene>
<keyword evidence="4" id="KW-0238">DNA-binding</keyword>
<dbReference type="GO" id="GO:0000786">
    <property type="term" value="C:nucleosome"/>
    <property type="evidence" value="ECO:0007669"/>
    <property type="project" value="UniProtKB-KW"/>
</dbReference>
<feature type="region of interest" description="Disordered" evidence="6">
    <location>
        <begin position="190"/>
        <end position="212"/>
    </location>
</feature>
<reference evidence="8" key="1">
    <citation type="journal article" date="2020" name="Stud. Mycol.">
        <title>101 Dothideomycetes genomes: a test case for predicting lifestyles and emergence of pathogens.</title>
        <authorList>
            <person name="Haridas S."/>
            <person name="Albert R."/>
            <person name="Binder M."/>
            <person name="Bloem J."/>
            <person name="Labutti K."/>
            <person name="Salamov A."/>
            <person name="Andreopoulos B."/>
            <person name="Baker S."/>
            <person name="Barry K."/>
            <person name="Bills G."/>
            <person name="Bluhm B."/>
            <person name="Cannon C."/>
            <person name="Castanera R."/>
            <person name="Culley D."/>
            <person name="Daum C."/>
            <person name="Ezra D."/>
            <person name="Gonzalez J."/>
            <person name="Henrissat B."/>
            <person name="Kuo A."/>
            <person name="Liang C."/>
            <person name="Lipzen A."/>
            <person name="Lutzoni F."/>
            <person name="Magnuson J."/>
            <person name="Mondo S."/>
            <person name="Nolan M."/>
            <person name="Ohm R."/>
            <person name="Pangilinan J."/>
            <person name="Park H.-J."/>
            <person name="Ramirez L."/>
            <person name="Alfaro M."/>
            <person name="Sun H."/>
            <person name="Tritt A."/>
            <person name="Yoshinaga Y."/>
            <person name="Zwiers L.-H."/>
            <person name="Turgeon B."/>
            <person name="Goodwin S."/>
            <person name="Spatafora J."/>
            <person name="Crous P."/>
            <person name="Grigoriev I."/>
        </authorList>
    </citation>
    <scope>NUCLEOTIDE SEQUENCE</scope>
    <source>
        <strain evidence="8">CBS 627.86</strain>
    </source>
</reference>
<feature type="region of interest" description="Disordered" evidence="6">
    <location>
        <begin position="1"/>
        <end position="26"/>
    </location>
</feature>
<proteinExistence type="inferred from homology"/>
<protein>
    <recommendedName>
        <fullName evidence="7">Core Histone H2A/H2B/H3 domain-containing protein</fullName>
    </recommendedName>
</protein>
<comment type="similarity">
    <text evidence="2">Belongs to the histone H3 family.</text>
</comment>
<sequence>MVISSETMSDPSETSEATNDQASASEVLTIEELSRQYDLAQEKLGLQRPLLTNALFEQHVDGEMQKNGSLKRKIQELSEQYELAQNDLRDKRQRLADALLEQHWNAKFRDKQTEASLDEQTAVDSDRENDWNDRGWTDDVVDEDEDEDDENRSEDSGSDCDTLTRFLNDGACVVFSISDHLDNDNIANAETHEDDEEEGADTEDHDEASDNEVVDVDLDEGGIEQLRQDRVSTLSVDLVIPQPKFEALVGEITLNLASKQIATFESNAIEALQEAAEQYMIQMFKAAQMVANASDANGITVDHLQAVLKVRAVWGTQDSNGGVIESC</sequence>
<organism evidence="8 9">
    <name type="scientific">Lophiotrema nucula</name>
    <dbReference type="NCBI Taxonomy" id="690887"/>
    <lineage>
        <taxon>Eukaryota</taxon>
        <taxon>Fungi</taxon>
        <taxon>Dikarya</taxon>
        <taxon>Ascomycota</taxon>
        <taxon>Pezizomycotina</taxon>
        <taxon>Dothideomycetes</taxon>
        <taxon>Pleosporomycetidae</taxon>
        <taxon>Pleosporales</taxon>
        <taxon>Lophiotremataceae</taxon>
        <taxon>Lophiotrema</taxon>
    </lineage>
</organism>
<evidence type="ECO:0000313" key="8">
    <source>
        <dbReference type="EMBL" id="KAF2119270.1"/>
    </source>
</evidence>
<dbReference type="InterPro" id="IPR000164">
    <property type="entry name" value="Histone_H3/CENP-A"/>
</dbReference>
<dbReference type="GO" id="GO:0046982">
    <property type="term" value="F:protein heterodimerization activity"/>
    <property type="evidence" value="ECO:0007669"/>
    <property type="project" value="InterPro"/>
</dbReference>
<feature type="compositionally biased region" description="Acidic residues" evidence="6">
    <location>
        <begin position="192"/>
        <end position="212"/>
    </location>
</feature>
<feature type="domain" description="Core Histone H2A/H2B/H3" evidence="7">
    <location>
        <begin position="226"/>
        <end position="309"/>
    </location>
</feature>
<evidence type="ECO:0000256" key="2">
    <source>
        <dbReference type="ARBA" id="ARBA00010343"/>
    </source>
</evidence>
<evidence type="ECO:0000313" key="9">
    <source>
        <dbReference type="Proteomes" id="UP000799770"/>
    </source>
</evidence>
<accession>A0A6A5ZI54</accession>
<feature type="region of interest" description="Disordered" evidence="6">
    <location>
        <begin position="111"/>
        <end position="161"/>
    </location>
</feature>
<evidence type="ECO:0000256" key="3">
    <source>
        <dbReference type="ARBA" id="ARBA00022454"/>
    </source>
</evidence>
<evidence type="ECO:0000256" key="1">
    <source>
        <dbReference type="ARBA" id="ARBA00004286"/>
    </source>
</evidence>
<keyword evidence="9" id="KW-1185">Reference proteome</keyword>
<name>A0A6A5ZI54_9PLEO</name>
<dbReference type="InterPro" id="IPR009072">
    <property type="entry name" value="Histone-fold"/>
</dbReference>
<evidence type="ECO:0000259" key="7">
    <source>
        <dbReference type="Pfam" id="PF00125"/>
    </source>
</evidence>
<dbReference type="Pfam" id="PF00125">
    <property type="entry name" value="Histone"/>
    <property type="match status" value="1"/>
</dbReference>
<dbReference type="Gene3D" id="1.10.20.10">
    <property type="entry name" value="Histone, subunit A"/>
    <property type="match status" value="1"/>
</dbReference>
<dbReference type="Proteomes" id="UP000799770">
    <property type="component" value="Unassembled WGS sequence"/>
</dbReference>
<feature type="coiled-coil region" evidence="5">
    <location>
        <begin position="60"/>
        <end position="101"/>
    </location>
</feature>
<comment type="subcellular location">
    <subcellularLocation>
        <location evidence="1">Chromosome</location>
    </subcellularLocation>
</comment>
<dbReference type="GO" id="GO:0030527">
    <property type="term" value="F:structural constituent of chromatin"/>
    <property type="evidence" value="ECO:0007669"/>
    <property type="project" value="InterPro"/>
</dbReference>
<evidence type="ECO:0000256" key="4">
    <source>
        <dbReference type="ARBA" id="ARBA00023269"/>
    </source>
</evidence>
<dbReference type="SMART" id="SM00428">
    <property type="entry name" value="H3"/>
    <property type="match status" value="1"/>
</dbReference>
<dbReference type="AlphaFoldDB" id="A0A6A5ZI54"/>
<evidence type="ECO:0000256" key="5">
    <source>
        <dbReference type="SAM" id="Coils"/>
    </source>
</evidence>
<feature type="compositionally biased region" description="Acidic residues" evidence="6">
    <location>
        <begin position="139"/>
        <end position="158"/>
    </location>
</feature>